<dbReference type="EMBL" id="JBEZFP010000142">
    <property type="protein sequence ID" value="MEU8138856.1"/>
    <property type="molecule type" value="Genomic_DNA"/>
</dbReference>
<organism evidence="2 3">
    <name type="scientific">Streptodolium elevatio</name>
    <dbReference type="NCBI Taxonomy" id="3157996"/>
    <lineage>
        <taxon>Bacteria</taxon>
        <taxon>Bacillati</taxon>
        <taxon>Actinomycetota</taxon>
        <taxon>Actinomycetes</taxon>
        <taxon>Kitasatosporales</taxon>
        <taxon>Streptomycetaceae</taxon>
        <taxon>Streptodolium</taxon>
    </lineage>
</organism>
<protein>
    <submittedName>
        <fullName evidence="2">Uncharacterized protein</fullName>
    </submittedName>
</protein>
<evidence type="ECO:0000256" key="1">
    <source>
        <dbReference type="SAM" id="MobiDB-lite"/>
    </source>
</evidence>
<feature type="region of interest" description="Disordered" evidence="1">
    <location>
        <begin position="1"/>
        <end position="44"/>
    </location>
</feature>
<name>A0ABV3DSW9_9ACTN</name>
<evidence type="ECO:0000313" key="2">
    <source>
        <dbReference type="EMBL" id="MEU8138856.1"/>
    </source>
</evidence>
<evidence type="ECO:0000313" key="3">
    <source>
        <dbReference type="Proteomes" id="UP001551482"/>
    </source>
</evidence>
<dbReference type="Proteomes" id="UP001551482">
    <property type="component" value="Unassembled WGS sequence"/>
</dbReference>
<accession>A0ABV3DSW9</accession>
<reference evidence="2 3" key="1">
    <citation type="submission" date="2024-06" db="EMBL/GenBank/DDBJ databases">
        <title>The Natural Products Discovery Center: Release of the First 8490 Sequenced Strains for Exploring Actinobacteria Biosynthetic Diversity.</title>
        <authorList>
            <person name="Kalkreuter E."/>
            <person name="Kautsar S.A."/>
            <person name="Yang D."/>
            <person name="Bader C.D."/>
            <person name="Teijaro C.N."/>
            <person name="Fluegel L."/>
            <person name="Davis C.M."/>
            <person name="Simpson J.R."/>
            <person name="Lauterbach L."/>
            <person name="Steele A.D."/>
            <person name="Gui C."/>
            <person name="Meng S."/>
            <person name="Li G."/>
            <person name="Viehrig K."/>
            <person name="Ye F."/>
            <person name="Su P."/>
            <person name="Kiefer A.F."/>
            <person name="Nichols A."/>
            <person name="Cepeda A.J."/>
            <person name="Yan W."/>
            <person name="Fan B."/>
            <person name="Jiang Y."/>
            <person name="Adhikari A."/>
            <person name="Zheng C.-J."/>
            <person name="Schuster L."/>
            <person name="Cowan T.M."/>
            <person name="Smanski M.J."/>
            <person name="Chevrette M.G."/>
            <person name="De Carvalho L.P.S."/>
            <person name="Shen B."/>
        </authorList>
    </citation>
    <scope>NUCLEOTIDE SEQUENCE [LARGE SCALE GENOMIC DNA]</scope>
    <source>
        <strain evidence="2 3">NPDC048946</strain>
    </source>
</reference>
<sequence>MRGTTPEDAGRDDTGHREAADPRVADVGVDAPRVVAPLPADPRPGDLGAADFWGGAVPMAADAPLVPDPAVARLGVPDLAIRGRNPADLVRPAYDALTSR</sequence>
<proteinExistence type="predicted"/>
<feature type="compositionally biased region" description="Basic and acidic residues" evidence="1">
    <location>
        <begin position="8"/>
        <end position="24"/>
    </location>
</feature>
<comment type="caution">
    <text evidence="2">The sequence shown here is derived from an EMBL/GenBank/DDBJ whole genome shotgun (WGS) entry which is preliminary data.</text>
</comment>
<gene>
    <name evidence="2" type="ORF">AB0C36_35810</name>
</gene>
<keyword evidence="3" id="KW-1185">Reference proteome</keyword>
<dbReference type="RefSeq" id="WP_358362587.1">
    <property type="nucleotide sequence ID" value="NZ_JBEZFP010000142.1"/>
</dbReference>